<evidence type="ECO:0000259" key="5">
    <source>
        <dbReference type="PROSITE" id="PS50112"/>
    </source>
</evidence>
<proteinExistence type="inferred from homology"/>
<organism evidence="7 8">
    <name type="scientific">Modicisalibacter tunisiensis</name>
    <dbReference type="NCBI Taxonomy" id="390637"/>
    <lineage>
        <taxon>Bacteria</taxon>
        <taxon>Pseudomonadati</taxon>
        <taxon>Pseudomonadota</taxon>
        <taxon>Gammaproteobacteria</taxon>
        <taxon>Oceanospirillales</taxon>
        <taxon>Halomonadaceae</taxon>
        <taxon>Modicisalibacter</taxon>
    </lineage>
</organism>
<dbReference type="SMART" id="SM00091">
    <property type="entry name" value="PAS"/>
    <property type="match status" value="1"/>
</dbReference>
<evidence type="ECO:0000313" key="8">
    <source>
        <dbReference type="Proteomes" id="UP001319883"/>
    </source>
</evidence>
<evidence type="ECO:0000256" key="2">
    <source>
        <dbReference type="ARBA" id="ARBA00029447"/>
    </source>
</evidence>
<evidence type="ECO:0000259" key="6">
    <source>
        <dbReference type="PROSITE" id="PS50885"/>
    </source>
</evidence>
<dbReference type="Pfam" id="PF08447">
    <property type="entry name" value="PAS_3"/>
    <property type="match status" value="1"/>
</dbReference>
<dbReference type="SMART" id="SM00304">
    <property type="entry name" value="HAMP"/>
    <property type="match status" value="1"/>
</dbReference>
<keyword evidence="4" id="KW-0812">Transmembrane</keyword>
<reference evidence="7 8" key="1">
    <citation type="submission" date="2021-05" db="EMBL/GenBank/DDBJ databases">
        <title>Petroleum and Energy Research Collection (APPE): ex situ preservation of microbial diversity associated with the oil industry and exploitation of its biotechnological potential.</title>
        <authorList>
            <person name="Paixao C.T.M."/>
            <person name="Gomes M.B."/>
            <person name="Oliveira V.M."/>
        </authorList>
    </citation>
    <scope>NUCLEOTIDE SEQUENCE [LARGE SCALE GENOMIC DNA]</scope>
    <source>
        <strain evidence="7 8">LIT2</strain>
    </source>
</reference>
<feature type="domain" description="PAS" evidence="5">
    <location>
        <begin position="25"/>
        <end position="76"/>
    </location>
</feature>
<comment type="similarity">
    <text evidence="2">Belongs to the methyl-accepting chemotaxis (MCP) protein family.</text>
</comment>
<dbReference type="RefSeq" id="WP_318010304.1">
    <property type="nucleotide sequence ID" value="NZ_JAGXFD010000007.1"/>
</dbReference>
<dbReference type="InterPro" id="IPR003660">
    <property type="entry name" value="HAMP_dom"/>
</dbReference>
<feature type="transmembrane region" description="Helical" evidence="4">
    <location>
        <begin position="169"/>
        <end position="191"/>
    </location>
</feature>
<accession>A0ABS7X316</accession>
<dbReference type="InterPro" id="IPR000014">
    <property type="entry name" value="PAS"/>
</dbReference>
<dbReference type="PANTHER" id="PTHR43531:SF11">
    <property type="entry name" value="METHYL-ACCEPTING CHEMOTAXIS PROTEIN 3"/>
    <property type="match status" value="1"/>
</dbReference>
<evidence type="ECO:0000313" key="7">
    <source>
        <dbReference type="EMBL" id="MBZ9569285.1"/>
    </source>
</evidence>
<dbReference type="PROSITE" id="PS50885">
    <property type="entry name" value="HAMP"/>
    <property type="match status" value="1"/>
</dbReference>
<keyword evidence="4" id="KW-0472">Membrane</keyword>
<dbReference type="Gene3D" id="3.30.450.20">
    <property type="entry name" value="PAS domain"/>
    <property type="match status" value="1"/>
</dbReference>
<protein>
    <submittedName>
        <fullName evidence="7">PAS domain-containing protein</fullName>
    </submittedName>
</protein>
<evidence type="ECO:0000256" key="4">
    <source>
        <dbReference type="SAM" id="Phobius"/>
    </source>
</evidence>
<dbReference type="EMBL" id="JAGXFD010000007">
    <property type="protein sequence ID" value="MBZ9569285.1"/>
    <property type="molecule type" value="Genomic_DNA"/>
</dbReference>
<feature type="compositionally biased region" description="Polar residues" evidence="3">
    <location>
        <begin position="446"/>
        <end position="475"/>
    </location>
</feature>
<dbReference type="PANTHER" id="PTHR43531">
    <property type="entry name" value="PROTEIN ICFG"/>
    <property type="match status" value="1"/>
</dbReference>
<dbReference type="NCBIfam" id="TIGR00229">
    <property type="entry name" value="sensory_box"/>
    <property type="match status" value="1"/>
</dbReference>
<evidence type="ECO:0000256" key="3">
    <source>
        <dbReference type="SAM" id="MobiDB-lite"/>
    </source>
</evidence>
<comment type="caution">
    <text evidence="7">The sequence shown here is derived from an EMBL/GenBank/DDBJ whole genome shotgun (WGS) entry which is preliminary data.</text>
</comment>
<dbReference type="CDD" id="cd06225">
    <property type="entry name" value="HAMP"/>
    <property type="match status" value="1"/>
</dbReference>
<dbReference type="CDD" id="cd00130">
    <property type="entry name" value="PAS"/>
    <property type="match status" value="1"/>
</dbReference>
<dbReference type="InterPro" id="IPR051310">
    <property type="entry name" value="MCP_chemotaxis"/>
</dbReference>
<dbReference type="InterPro" id="IPR013655">
    <property type="entry name" value="PAS_fold_3"/>
</dbReference>
<dbReference type="InterPro" id="IPR035965">
    <property type="entry name" value="PAS-like_dom_sf"/>
</dbReference>
<dbReference type="SUPFAM" id="SSF58104">
    <property type="entry name" value="Methyl-accepting chemotaxis protein (MCP) signaling domain"/>
    <property type="match status" value="1"/>
</dbReference>
<keyword evidence="8" id="KW-1185">Reference proteome</keyword>
<dbReference type="Gene3D" id="1.10.287.950">
    <property type="entry name" value="Methyl-accepting chemotaxis protein"/>
    <property type="match status" value="1"/>
</dbReference>
<dbReference type="InterPro" id="IPR024478">
    <property type="entry name" value="HlyB_4HB_MCP"/>
</dbReference>
<feature type="non-terminal residue" evidence="7">
    <location>
        <position position="475"/>
    </location>
</feature>
<name>A0ABS7X316_9GAMM</name>
<dbReference type="Pfam" id="PF12729">
    <property type="entry name" value="4HB_MCP_1"/>
    <property type="match status" value="1"/>
</dbReference>
<dbReference type="SUPFAM" id="SSF55785">
    <property type="entry name" value="PYP-like sensor domain (PAS domain)"/>
    <property type="match status" value="1"/>
</dbReference>
<dbReference type="PROSITE" id="PS50112">
    <property type="entry name" value="PAS"/>
    <property type="match status" value="1"/>
</dbReference>
<gene>
    <name evidence="7" type="ORF">KGQ91_16575</name>
</gene>
<feature type="region of interest" description="Disordered" evidence="3">
    <location>
        <begin position="438"/>
        <end position="475"/>
    </location>
</feature>
<feature type="transmembrane region" description="Helical" evidence="4">
    <location>
        <begin position="345"/>
        <end position="365"/>
    </location>
</feature>
<sequence length="475" mass="52358">MRDNQPVTQREYRLDDEHYLISRTDLKGRITYANPAFVEVSGFSRDELIGAPHSIVRHPDMPEAAFANMWETIEAGESWHGLVKNRRKNGDHYWVDASATPIIENGELLGYASVRVKADPAACEQAERVYADIRAGRPSGFRLDRGRLVRSGLRGRLRRLRLRSLQGRMASMIVLALLLLGTASGMGLYALQATSDRLHAVNSNGLKDVARLQRIDQLVNQGRELVADPVSNPMSGDMEVVTAKVETLTGSLQDLWGEFMARDVNHSETAAAFGKALEAYRTEGLETITSSLNNGDFYQAYTAFNDTLVPMGQRLGKMLNTLVEAKQRQAETMVAAAEAEKHRMFLLQVALVLVGLVLLIVMGVLSMRAIRRPIRESKQFTLQISSGNLGATLPSRRNDEIGELMAMLDAMRKSLGSIVRDVDRSVAVVRPASRDIAAGNEDLSSRTEQQASSLEETASSMEEMTATVKQNAANA</sequence>
<keyword evidence="4" id="KW-1133">Transmembrane helix</keyword>
<dbReference type="Proteomes" id="UP001319883">
    <property type="component" value="Unassembled WGS sequence"/>
</dbReference>
<keyword evidence="1" id="KW-0145">Chemotaxis</keyword>
<evidence type="ECO:0000256" key="1">
    <source>
        <dbReference type="ARBA" id="ARBA00022500"/>
    </source>
</evidence>
<feature type="domain" description="HAMP" evidence="6">
    <location>
        <begin position="368"/>
        <end position="420"/>
    </location>
</feature>
<dbReference type="Pfam" id="PF00672">
    <property type="entry name" value="HAMP"/>
    <property type="match status" value="1"/>
</dbReference>